<dbReference type="Pfam" id="PF00754">
    <property type="entry name" value="F5_F8_type_C"/>
    <property type="match status" value="1"/>
</dbReference>
<accession>A0A5B9DZU7</accession>
<evidence type="ECO:0000256" key="1">
    <source>
        <dbReference type="SAM" id="MobiDB-lite"/>
    </source>
</evidence>
<dbReference type="EMBL" id="CP042807">
    <property type="protein sequence ID" value="QEE25138.1"/>
    <property type="molecule type" value="Genomic_DNA"/>
</dbReference>
<sequence length="874" mass="95070">MSLPIRIPVSATFLPMARRLPSPGVFPEPARRRFSVRVGVILALLLLPSTLSLAADRRVSASVDTAWQSYVVAPASRHVLPVKVVAVQGAVTNPQGVIGSGTVTFRRKPPLPKPSWPRGTRAESGPGSSTTEHSPAAAIDGSLSTYWQGPAAGKTAAMTIRMPAARALAGVTLQASPGHGVSGFRVDVWRNQRWQEVALVTGNRSLQRAVAFRQRVRADRIRISVTSVAGSHAAARIAAIWPGVIHDDPPPGIVLDFGKMVVGHLHLEFAGASKNHPGIRVAFSATRQYLGERSDFTRSDNGDRIVPGTDQWAVPSSPSSWTDTHGCRHGRQLCADGLHGFRYVKISLDALPDDAPYAEPYGRIVLRKAWLDFTPYLGTPSSYTGWFLSSDPRLNRYWYGASYTDELNNAVFHADNIEPRQADSAFLEGKRVLLDGAKRDRDPYVGDLAVSALTAYLTHGPDLQGAARNVLLDVAQHQRADGWIAPASIRHYTLPLFDYPMWWVTDVWDNVLYTGDRAFATTSYPYLRNVLDHWYPLVTNADGLLEKGLNGTTGYGDYAFLPRSGEVTYYNALYVLALRDAARLAKFLRHPADAERWSQRADKVSIAINQRLWDAGAGAYLDTAKGPVRHGQDGNAIAVLAGVTDAQRADALLVYLSAHTALPYGNAFMDNDTLIPGGDRLVYPFVSYFDIDARFRSGHASSAIDEIRRLYGWMASHDPGTTDWEGIGADGSLYEQGYTSTAHGWSTGVVPLLSNELLGARPTEPGFKTWQIKPHPGSIAWARGQLPTPYGPLKLSWRQHAGSMAMEVTVPVGTSGTIALPADVSAKVWMDGQLAWDGKHALAYEASVDGGYIEFHHVGAGSHRVVMVADAGAR</sequence>
<feature type="domain" description="F5/8 type C" evidence="2">
    <location>
        <begin position="129"/>
        <end position="237"/>
    </location>
</feature>
<feature type="domain" description="Alpha-L-rhamnosidase C-terminal" evidence="4">
    <location>
        <begin position="759"/>
        <end position="827"/>
    </location>
</feature>
<dbReference type="KEGG" id="rgl:CS053_12025"/>
<dbReference type="InterPro" id="IPR008928">
    <property type="entry name" value="6-hairpin_glycosidase_sf"/>
</dbReference>
<dbReference type="SUPFAM" id="SSF48208">
    <property type="entry name" value="Six-hairpin glycosidases"/>
    <property type="match status" value="1"/>
</dbReference>
<protein>
    <submittedName>
        <fullName evidence="5">Bacterial alpha-L-rhamnosidase</fullName>
    </submittedName>
</protein>
<gene>
    <name evidence="5" type="ORF">CS053_12025</name>
</gene>
<feature type="region of interest" description="Disordered" evidence="1">
    <location>
        <begin position="101"/>
        <end position="135"/>
    </location>
</feature>
<feature type="domain" description="Alpha-L-rhamnosidase six-hairpin glycosidase" evidence="3">
    <location>
        <begin position="433"/>
        <end position="648"/>
    </location>
</feature>
<evidence type="ECO:0000313" key="5">
    <source>
        <dbReference type="EMBL" id="QEE25138.1"/>
    </source>
</evidence>
<dbReference type="Proteomes" id="UP000321807">
    <property type="component" value="Chromosome"/>
</dbReference>
<dbReference type="InterPro" id="IPR035398">
    <property type="entry name" value="Bac_rhamnosid_C"/>
</dbReference>
<dbReference type="Gene3D" id="1.50.10.10">
    <property type="match status" value="1"/>
</dbReference>
<dbReference type="InterPro" id="IPR000421">
    <property type="entry name" value="FA58C"/>
</dbReference>
<dbReference type="Pfam" id="PF17390">
    <property type="entry name" value="Bac_rhamnosid_C"/>
    <property type="match status" value="1"/>
</dbReference>
<evidence type="ECO:0000313" key="6">
    <source>
        <dbReference type="Proteomes" id="UP000321807"/>
    </source>
</evidence>
<dbReference type="PANTHER" id="PTHR34987:SF5">
    <property type="entry name" value="ALPHA-RHAMNOSIDASE"/>
    <property type="match status" value="1"/>
</dbReference>
<dbReference type="GO" id="GO:0005975">
    <property type="term" value="P:carbohydrate metabolic process"/>
    <property type="evidence" value="ECO:0007669"/>
    <property type="project" value="InterPro"/>
</dbReference>
<dbReference type="InterPro" id="IPR008979">
    <property type="entry name" value="Galactose-bd-like_sf"/>
</dbReference>
<dbReference type="InterPro" id="IPR012341">
    <property type="entry name" value="6hp_glycosidase-like_sf"/>
</dbReference>
<dbReference type="SUPFAM" id="SSF49785">
    <property type="entry name" value="Galactose-binding domain-like"/>
    <property type="match status" value="1"/>
</dbReference>
<reference evidence="5 6" key="1">
    <citation type="submission" date="2019-08" db="EMBL/GenBank/DDBJ databases">
        <title>Complete genome sequence of Rhodanobacter glycinis strain T01E-68 isolated from tomato root.</title>
        <authorList>
            <person name="Weon H.-Y."/>
            <person name="Lee S.A."/>
        </authorList>
    </citation>
    <scope>NUCLEOTIDE SEQUENCE [LARGE SCALE GENOMIC DNA]</scope>
    <source>
        <strain evidence="5 6">T01E-68</strain>
    </source>
</reference>
<evidence type="ECO:0000259" key="4">
    <source>
        <dbReference type="Pfam" id="PF17390"/>
    </source>
</evidence>
<name>A0A5B9DZU7_9GAMM</name>
<evidence type="ECO:0000259" key="2">
    <source>
        <dbReference type="Pfam" id="PF00754"/>
    </source>
</evidence>
<proteinExistence type="predicted"/>
<dbReference type="Pfam" id="PF17389">
    <property type="entry name" value="Bac_rhamnosid6H"/>
    <property type="match status" value="1"/>
</dbReference>
<dbReference type="Gene3D" id="2.60.420.10">
    <property type="entry name" value="Maltose phosphorylase, domain 3"/>
    <property type="match status" value="1"/>
</dbReference>
<dbReference type="Gene3D" id="2.60.120.260">
    <property type="entry name" value="Galactose-binding domain-like"/>
    <property type="match status" value="1"/>
</dbReference>
<organism evidence="5 6">
    <name type="scientific">Rhodanobacter glycinis</name>
    <dbReference type="NCBI Taxonomy" id="582702"/>
    <lineage>
        <taxon>Bacteria</taxon>
        <taxon>Pseudomonadati</taxon>
        <taxon>Pseudomonadota</taxon>
        <taxon>Gammaproteobacteria</taxon>
        <taxon>Lysobacterales</taxon>
        <taxon>Rhodanobacteraceae</taxon>
        <taxon>Rhodanobacter</taxon>
    </lineage>
</organism>
<evidence type="ECO:0000259" key="3">
    <source>
        <dbReference type="Pfam" id="PF17389"/>
    </source>
</evidence>
<dbReference type="PANTHER" id="PTHR34987">
    <property type="entry name" value="C, PUTATIVE (AFU_ORTHOLOGUE AFUA_3G02880)-RELATED"/>
    <property type="match status" value="1"/>
</dbReference>
<dbReference type="AlphaFoldDB" id="A0A5B9DZU7"/>
<dbReference type="InterPro" id="IPR035396">
    <property type="entry name" value="Bac_rhamnosid6H"/>
</dbReference>